<evidence type="ECO:0008006" key="3">
    <source>
        <dbReference type="Google" id="ProtNLM"/>
    </source>
</evidence>
<evidence type="ECO:0000313" key="2">
    <source>
        <dbReference type="Proteomes" id="UP001215598"/>
    </source>
</evidence>
<gene>
    <name evidence="1" type="ORF">B0H16DRAFT_1830175</name>
</gene>
<evidence type="ECO:0000313" key="1">
    <source>
        <dbReference type="EMBL" id="KAJ7779801.1"/>
    </source>
</evidence>
<sequence length="582" mass="64571">MSASFLRTEWLSDLAQRAFMRHLVRSNTTTDPPKDLSSTISALLGELARYDVEISRLKDHLQGVELERAALQEYHDDCRCLLAPVRRLPAETLVEIFRLAVQEARTPDIHRTFISPRMAMADLANAPLLALSRVCTMWHDIAIGTPSLWEMIQVDSALWATPATSTRMMDLLRVALERSKGFSLEICIFGREEEPYDPALQLLAQHSERWRSLKISGTNFDLGPLVQMKGRLPQLESLSLWGKVLSLDGVFDSTPRLVGAQLACTPETWEIFAKLPLHQLQSLMCMEALGYAAMLGFGALPALSLMPHLRPLADFKLQLALLDPNFDFHTLVLPPITSAIGTLLLEFDEGFTPTSVGQTVAKILECLTLPHLTLLQMVSEEHPDLPIPWPQPEFLALAGRSSFHSHLLRLHLWHVVITEAELLECLAALPSLERLTVSDHLAVYNDGVEVQVVTDRLFAALTLAAPTNSNPDADADTTPPLAPRLTSFGCQTLLKFDDTVFSTFLLSRMAAVERDGSADSDDVNVVDAEVWWLPGHQRELDPSVCARLDELDKVKVVFGPAEESEFVEQADWANGEGAGVWG</sequence>
<organism evidence="1 2">
    <name type="scientific">Mycena metata</name>
    <dbReference type="NCBI Taxonomy" id="1033252"/>
    <lineage>
        <taxon>Eukaryota</taxon>
        <taxon>Fungi</taxon>
        <taxon>Dikarya</taxon>
        <taxon>Basidiomycota</taxon>
        <taxon>Agaricomycotina</taxon>
        <taxon>Agaricomycetes</taxon>
        <taxon>Agaricomycetidae</taxon>
        <taxon>Agaricales</taxon>
        <taxon>Marasmiineae</taxon>
        <taxon>Mycenaceae</taxon>
        <taxon>Mycena</taxon>
    </lineage>
</organism>
<dbReference type="PANTHER" id="PTHR38926:SF5">
    <property type="entry name" value="F-BOX AND LEUCINE-RICH REPEAT PROTEIN 6"/>
    <property type="match status" value="1"/>
</dbReference>
<dbReference type="InterPro" id="IPR032675">
    <property type="entry name" value="LRR_dom_sf"/>
</dbReference>
<protein>
    <recommendedName>
        <fullName evidence="3">F-box domain-containing protein</fullName>
    </recommendedName>
</protein>
<dbReference type="Proteomes" id="UP001215598">
    <property type="component" value="Unassembled WGS sequence"/>
</dbReference>
<proteinExistence type="predicted"/>
<dbReference type="Gene3D" id="1.20.1280.50">
    <property type="match status" value="1"/>
</dbReference>
<dbReference type="PANTHER" id="PTHR38926">
    <property type="entry name" value="F-BOX DOMAIN CONTAINING PROTEIN, EXPRESSED"/>
    <property type="match status" value="1"/>
</dbReference>
<keyword evidence="2" id="KW-1185">Reference proteome</keyword>
<dbReference type="EMBL" id="JARKIB010000005">
    <property type="protein sequence ID" value="KAJ7779801.1"/>
    <property type="molecule type" value="Genomic_DNA"/>
</dbReference>
<dbReference type="Gene3D" id="3.80.10.10">
    <property type="entry name" value="Ribonuclease Inhibitor"/>
    <property type="match status" value="1"/>
</dbReference>
<dbReference type="AlphaFoldDB" id="A0AAD7KBP9"/>
<comment type="caution">
    <text evidence="1">The sequence shown here is derived from an EMBL/GenBank/DDBJ whole genome shotgun (WGS) entry which is preliminary data.</text>
</comment>
<name>A0AAD7KBP9_9AGAR</name>
<accession>A0AAD7KBP9</accession>
<reference evidence="1" key="1">
    <citation type="submission" date="2023-03" db="EMBL/GenBank/DDBJ databases">
        <title>Massive genome expansion in bonnet fungi (Mycena s.s.) driven by repeated elements and novel gene families across ecological guilds.</title>
        <authorList>
            <consortium name="Lawrence Berkeley National Laboratory"/>
            <person name="Harder C.B."/>
            <person name="Miyauchi S."/>
            <person name="Viragh M."/>
            <person name="Kuo A."/>
            <person name="Thoen E."/>
            <person name="Andreopoulos B."/>
            <person name="Lu D."/>
            <person name="Skrede I."/>
            <person name="Drula E."/>
            <person name="Henrissat B."/>
            <person name="Morin E."/>
            <person name="Kohler A."/>
            <person name="Barry K."/>
            <person name="LaButti K."/>
            <person name="Morin E."/>
            <person name="Salamov A."/>
            <person name="Lipzen A."/>
            <person name="Mereny Z."/>
            <person name="Hegedus B."/>
            <person name="Baldrian P."/>
            <person name="Stursova M."/>
            <person name="Weitz H."/>
            <person name="Taylor A."/>
            <person name="Grigoriev I.V."/>
            <person name="Nagy L.G."/>
            <person name="Martin F."/>
            <person name="Kauserud H."/>
        </authorList>
    </citation>
    <scope>NUCLEOTIDE SEQUENCE</scope>
    <source>
        <strain evidence="1">CBHHK182m</strain>
    </source>
</reference>